<evidence type="ECO:0000313" key="4">
    <source>
        <dbReference type="EMBL" id="MPQ63941.1"/>
    </source>
</evidence>
<dbReference type="InterPro" id="IPR001451">
    <property type="entry name" value="Hexapep"/>
</dbReference>
<dbReference type="EMBL" id="SPSF01000043">
    <property type="protein sequence ID" value="MPQ63941.1"/>
    <property type="molecule type" value="Genomic_DNA"/>
</dbReference>
<dbReference type="AlphaFoldDB" id="A0A5N7ISH8"/>
<dbReference type="InterPro" id="IPR050179">
    <property type="entry name" value="Trans_hexapeptide_repeat"/>
</dbReference>
<dbReference type="PANTHER" id="PTHR43300:SF4">
    <property type="entry name" value="ACYL-[ACYL-CARRIER-PROTEIN]--UDP-N-ACETYLGLUCOSAMINE O-ACYLTRANSFERASE"/>
    <property type="match status" value="1"/>
</dbReference>
<organism evidence="4 5">
    <name type="scientific">Clostridium estertheticum</name>
    <dbReference type="NCBI Taxonomy" id="238834"/>
    <lineage>
        <taxon>Bacteria</taxon>
        <taxon>Bacillati</taxon>
        <taxon>Bacillota</taxon>
        <taxon>Clostridia</taxon>
        <taxon>Eubacteriales</taxon>
        <taxon>Clostridiaceae</taxon>
        <taxon>Clostridium</taxon>
    </lineage>
</organism>
<dbReference type="Pfam" id="PF25087">
    <property type="entry name" value="GMPPB_C"/>
    <property type="match status" value="1"/>
</dbReference>
<dbReference type="GO" id="GO:0016740">
    <property type="term" value="F:transferase activity"/>
    <property type="evidence" value="ECO:0007669"/>
    <property type="project" value="UniProtKB-KW"/>
</dbReference>
<dbReference type="InterPro" id="IPR056729">
    <property type="entry name" value="GMPPB_C"/>
</dbReference>
<dbReference type="Gene3D" id="2.160.10.10">
    <property type="entry name" value="Hexapeptide repeat proteins"/>
    <property type="match status" value="2"/>
</dbReference>
<dbReference type="SUPFAM" id="SSF51161">
    <property type="entry name" value="Trimeric LpxA-like enzymes"/>
    <property type="match status" value="2"/>
</dbReference>
<keyword evidence="2" id="KW-0677">Repeat</keyword>
<accession>A0A5N7ISH8</accession>
<dbReference type="PROSITE" id="PS00101">
    <property type="entry name" value="HEXAPEP_TRANSFERASES"/>
    <property type="match status" value="1"/>
</dbReference>
<name>A0A5N7ISH8_9CLOT</name>
<evidence type="ECO:0000259" key="3">
    <source>
        <dbReference type="Pfam" id="PF25087"/>
    </source>
</evidence>
<evidence type="ECO:0000256" key="1">
    <source>
        <dbReference type="ARBA" id="ARBA00022679"/>
    </source>
</evidence>
<dbReference type="Proteomes" id="UP000342249">
    <property type="component" value="Unassembled WGS sequence"/>
</dbReference>
<proteinExistence type="predicted"/>
<feature type="domain" description="Mannose-1-phosphate guanyltransferase C-terminal" evidence="3">
    <location>
        <begin position="1"/>
        <end position="94"/>
    </location>
</feature>
<dbReference type="InterPro" id="IPR011004">
    <property type="entry name" value="Trimer_LpxA-like_sf"/>
</dbReference>
<protein>
    <submittedName>
        <fullName evidence="4">N-acetyltransferase</fullName>
    </submittedName>
</protein>
<gene>
    <name evidence="4" type="ORF">E4V82_17740</name>
</gene>
<dbReference type="InterPro" id="IPR018357">
    <property type="entry name" value="Hexapep_transf_CS"/>
</dbReference>
<evidence type="ECO:0000256" key="2">
    <source>
        <dbReference type="ARBA" id="ARBA00022737"/>
    </source>
</evidence>
<dbReference type="CDD" id="cd03358">
    <property type="entry name" value="LbH_WxcM_N_like"/>
    <property type="match status" value="1"/>
</dbReference>
<sequence>MIHSTAKIGRNVTVKEEVIIGENVTLEDDVYIDYGCIIRDNVHIKKGSFIGARTILGEYLMDFYKDKVNKVHQLVIGENALIKTENVIYGDTIIGDNFRSDHKVTIQNNCNISNNVIIQNNVIIHSNTLIGNHTKILDKTILGRIPVATGSIERKVDEKLGDLQIGSGCVIGVAATIYKGTQIADNVLIADNASIREGCFIDDGCVISRGVTINYNTKIGKRTKIMDLTHITGDMVIQDDVFVSVGVTSTNDNTMGRTQYGEDHVKGPVIRRFATIGGGACLLPGVEVGENAIIGMGSVVSKSIPSNKVAMGIPAKVIKEVSIHSLKR</sequence>
<dbReference type="PANTHER" id="PTHR43300">
    <property type="entry name" value="ACETYLTRANSFERASE"/>
    <property type="match status" value="1"/>
</dbReference>
<comment type="caution">
    <text evidence="4">The sequence shown here is derived from an EMBL/GenBank/DDBJ whole genome shotgun (WGS) entry which is preliminary data.</text>
</comment>
<dbReference type="Pfam" id="PF14602">
    <property type="entry name" value="Hexapep_2"/>
    <property type="match status" value="1"/>
</dbReference>
<dbReference type="Pfam" id="PF00132">
    <property type="entry name" value="Hexapep"/>
    <property type="match status" value="1"/>
</dbReference>
<keyword evidence="1 4" id="KW-0808">Transferase</keyword>
<dbReference type="RefSeq" id="WP_152753343.1">
    <property type="nucleotide sequence ID" value="NZ_SPSE01000044.1"/>
</dbReference>
<evidence type="ECO:0000313" key="5">
    <source>
        <dbReference type="Proteomes" id="UP000342249"/>
    </source>
</evidence>
<reference evidence="4 5" key="1">
    <citation type="journal article" date="2019" name="Lett. Appl. Microbiol.">
        <title>A case of 'blown pack' spoilage of vacuum-packaged pork likely associated with Clostridium estertheticum in Canada.</title>
        <authorList>
            <person name="Zhang P."/>
            <person name="Ward P."/>
            <person name="McMullen L.M."/>
            <person name="Yang X."/>
        </authorList>
    </citation>
    <scope>NUCLEOTIDE SEQUENCE [LARGE SCALE GENOMIC DNA]</scope>
    <source>
        <strain evidence="4 5">MA19</strain>
    </source>
</reference>